<dbReference type="InterPro" id="IPR004607">
    <property type="entry name" value="GART"/>
</dbReference>
<comment type="catalytic activity">
    <reaction evidence="4">
        <text>N(1)-(5-phospho-beta-D-ribosyl)glycinamide + (6R)-10-formyltetrahydrofolate = N(2)-formyl-N(1)-(5-phospho-beta-D-ribosyl)glycinamide + (6S)-5,6,7,8-tetrahydrofolate + H(+)</text>
        <dbReference type="Rhea" id="RHEA:15053"/>
        <dbReference type="ChEBI" id="CHEBI:15378"/>
        <dbReference type="ChEBI" id="CHEBI:57453"/>
        <dbReference type="ChEBI" id="CHEBI:143788"/>
        <dbReference type="ChEBI" id="CHEBI:147286"/>
        <dbReference type="ChEBI" id="CHEBI:195366"/>
        <dbReference type="EC" id="2.1.2.2"/>
    </reaction>
</comment>
<feature type="active site" description="Proton donor" evidence="4">
    <location>
        <position position="108"/>
    </location>
</feature>
<dbReference type="GO" id="GO:0004644">
    <property type="term" value="F:phosphoribosylglycinamide formyltransferase activity"/>
    <property type="evidence" value="ECO:0007669"/>
    <property type="project" value="UniProtKB-EC"/>
</dbReference>
<dbReference type="PANTHER" id="PTHR43369:SF2">
    <property type="entry name" value="PHOSPHORIBOSYLGLYCINAMIDE FORMYLTRANSFERASE"/>
    <property type="match status" value="1"/>
</dbReference>
<reference evidence="6 7" key="1">
    <citation type="submission" date="2021-01" db="EMBL/GenBank/DDBJ databases">
        <title>Genomic Encyclopedia of Type Strains, Phase IV (KMG-IV): sequencing the most valuable type-strain genomes for metagenomic binning, comparative biology and taxonomic classification.</title>
        <authorList>
            <person name="Goeker M."/>
        </authorList>
    </citation>
    <scope>NUCLEOTIDE SEQUENCE [LARGE SCALE GENOMIC DNA]</scope>
    <source>
        <strain evidence="6 7">DSM 25540</strain>
    </source>
</reference>
<dbReference type="SUPFAM" id="SSF53328">
    <property type="entry name" value="Formyltransferase"/>
    <property type="match status" value="1"/>
</dbReference>
<dbReference type="Gene3D" id="3.40.50.170">
    <property type="entry name" value="Formyl transferase, N-terminal domain"/>
    <property type="match status" value="1"/>
</dbReference>
<feature type="binding site" evidence="4">
    <location>
        <begin position="11"/>
        <end position="13"/>
    </location>
    <ligand>
        <name>N(1)-(5-phospho-beta-D-ribosyl)glycinamide</name>
        <dbReference type="ChEBI" id="CHEBI:143788"/>
    </ligand>
</feature>
<keyword evidence="2 4" id="KW-0808">Transferase</keyword>
<organism evidence="6 7">
    <name type="scientific">Geomicrobium sediminis</name>
    <dbReference type="NCBI Taxonomy" id="1347788"/>
    <lineage>
        <taxon>Bacteria</taxon>
        <taxon>Bacillati</taxon>
        <taxon>Bacillota</taxon>
        <taxon>Bacilli</taxon>
        <taxon>Bacillales</taxon>
        <taxon>Geomicrobium</taxon>
    </lineage>
</organism>
<evidence type="ECO:0000256" key="3">
    <source>
        <dbReference type="ARBA" id="ARBA00022755"/>
    </source>
</evidence>
<proteinExistence type="inferred from homology"/>
<dbReference type="RefSeq" id="WP_204696268.1">
    <property type="nucleotide sequence ID" value="NZ_JAFBEC010000003.1"/>
</dbReference>
<keyword evidence="3 4" id="KW-0658">Purine biosynthesis</keyword>
<evidence type="ECO:0000259" key="5">
    <source>
        <dbReference type="Pfam" id="PF00551"/>
    </source>
</evidence>
<feature type="binding site" evidence="4">
    <location>
        <position position="106"/>
    </location>
    <ligand>
        <name>(6R)-10-formyltetrahydrofolate</name>
        <dbReference type="ChEBI" id="CHEBI:195366"/>
    </ligand>
</feature>
<feature type="binding site" evidence="4">
    <location>
        <begin position="89"/>
        <end position="92"/>
    </location>
    <ligand>
        <name>(6R)-10-formyltetrahydrofolate</name>
        <dbReference type="ChEBI" id="CHEBI:195366"/>
    </ligand>
</feature>
<comment type="similarity">
    <text evidence="4">Belongs to the GART family.</text>
</comment>
<keyword evidence="7" id="KW-1185">Reference proteome</keyword>
<feature type="site" description="Raises pKa of active site His" evidence="4">
    <location>
        <position position="144"/>
    </location>
</feature>
<comment type="caution">
    <text evidence="6">The sequence shown here is derived from an EMBL/GenBank/DDBJ whole genome shotgun (WGS) entry which is preliminary data.</text>
</comment>
<dbReference type="EMBL" id="JAFBEC010000003">
    <property type="protein sequence ID" value="MBM7632155.1"/>
    <property type="molecule type" value="Genomic_DNA"/>
</dbReference>
<comment type="pathway">
    <text evidence="1 4">Purine metabolism; IMP biosynthesis via de novo pathway; N(2)-formyl-N(1)-(5-phospho-D-ribosyl)glycinamide from N(1)-(5-phospho-D-ribosyl)glycinamide (10-formyl THF route): step 1/1.</text>
</comment>
<protein>
    <recommendedName>
        <fullName evidence="4">Phosphoribosylglycinamide formyltransferase</fullName>
        <ecNumber evidence="4">2.1.2.2</ecNumber>
    </recommendedName>
    <alternativeName>
        <fullName evidence="4">5'-phosphoribosylglycinamide transformylase</fullName>
    </alternativeName>
    <alternativeName>
        <fullName evidence="4">GAR transformylase</fullName>
        <shortName evidence="4">GART</shortName>
    </alternativeName>
</protein>
<dbReference type="InterPro" id="IPR002376">
    <property type="entry name" value="Formyl_transf_N"/>
</dbReference>
<dbReference type="Pfam" id="PF00551">
    <property type="entry name" value="Formyl_trans_N"/>
    <property type="match status" value="1"/>
</dbReference>
<evidence type="ECO:0000313" key="7">
    <source>
        <dbReference type="Proteomes" id="UP000741863"/>
    </source>
</evidence>
<dbReference type="NCBIfam" id="TIGR00639">
    <property type="entry name" value="PurN"/>
    <property type="match status" value="1"/>
</dbReference>
<accession>A0ABS2PAQ1</accession>
<sequence length="192" mass="21668">MRFAIFASGSGSNAARILQAVQSGDLEGVPQFVFSDRKDAGVLFKVEQYNVTAYQFSPKEYESKEEYEEALLKLLKEHRVEWVVLAGYMRLIGDVLLRHYEGRMVNIHPSLLPSYPGLDAIGQAIDDGATKSGVTIHYVDRGMDTGPIIAQQSLSIERGETKEQLTTRIQQLEHQLYPKTLQRVFKEGEAYQ</sequence>
<name>A0ABS2PAQ1_9BACL</name>
<dbReference type="CDD" id="cd08645">
    <property type="entry name" value="FMT_core_GART"/>
    <property type="match status" value="1"/>
</dbReference>
<evidence type="ECO:0000256" key="1">
    <source>
        <dbReference type="ARBA" id="ARBA00005054"/>
    </source>
</evidence>
<comment type="function">
    <text evidence="4">Catalyzes the transfer of a formyl group from 10-formyltetrahydrofolate to 5-phospho-ribosyl-glycinamide (GAR), producing 5-phospho-ribosyl-N-formylglycinamide (FGAR) and tetrahydrofolate.</text>
</comment>
<dbReference type="InterPro" id="IPR036477">
    <property type="entry name" value="Formyl_transf_N_sf"/>
</dbReference>
<feature type="binding site" evidence="4">
    <location>
        <position position="64"/>
    </location>
    <ligand>
        <name>(6R)-10-formyltetrahydrofolate</name>
        <dbReference type="ChEBI" id="CHEBI:195366"/>
    </ligand>
</feature>
<feature type="domain" description="Formyl transferase N-terminal" evidence="5">
    <location>
        <begin position="1"/>
        <end position="181"/>
    </location>
</feature>
<evidence type="ECO:0000313" key="6">
    <source>
        <dbReference type="EMBL" id="MBM7632155.1"/>
    </source>
</evidence>
<dbReference type="Proteomes" id="UP000741863">
    <property type="component" value="Unassembled WGS sequence"/>
</dbReference>
<evidence type="ECO:0000256" key="4">
    <source>
        <dbReference type="HAMAP-Rule" id="MF_01930"/>
    </source>
</evidence>
<dbReference type="EC" id="2.1.2.2" evidence="4"/>
<gene>
    <name evidence="4" type="primary">purN</name>
    <name evidence="6" type="ORF">JOD17_001248</name>
</gene>
<dbReference type="HAMAP" id="MF_01930">
    <property type="entry name" value="PurN"/>
    <property type="match status" value="1"/>
</dbReference>
<dbReference type="PANTHER" id="PTHR43369">
    <property type="entry name" value="PHOSPHORIBOSYLGLYCINAMIDE FORMYLTRANSFERASE"/>
    <property type="match status" value="1"/>
</dbReference>
<evidence type="ECO:0000256" key="2">
    <source>
        <dbReference type="ARBA" id="ARBA00022679"/>
    </source>
</evidence>